<evidence type="ECO:0000256" key="3">
    <source>
        <dbReference type="ARBA" id="ARBA00022833"/>
    </source>
</evidence>
<dbReference type="PROSITE" id="PS01125">
    <property type="entry name" value="ROK"/>
    <property type="match status" value="1"/>
</dbReference>
<keyword evidence="4" id="KW-0460">Magnesium</keyword>
<evidence type="ECO:0000256" key="6">
    <source>
        <dbReference type="ARBA" id="ARBA00048451"/>
    </source>
</evidence>
<reference evidence="7 8" key="1">
    <citation type="submission" date="2019-07" db="EMBL/GenBank/DDBJ databases">
        <title>Sphingomonas solaris sp. nov., isolated from a solar panel from Boston, Massachusetts.</title>
        <authorList>
            <person name="Tanner K."/>
            <person name="Pascual J."/>
            <person name="Mancuso C."/>
            <person name="Pereto J."/>
            <person name="Khalil A."/>
            <person name="Vilanova C."/>
        </authorList>
    </citation>
    <scope>NUCLEOTIDE SEQUENCE [LARGE SCALE GENOMIC DNA]</scope>
    <source>
        <strain evidence="7 8">R4DWN</strain>
    </source>
</reference>
<sequence length="296" mass="30074">MLTGAIEAGGTKFVCGVGDATGSRETARIDTRDVAGTLDAVVDFFRAAQERHGAVAGFGIGSFGPLQLDPAAPDFGRITTTPKPGWAGADIPARLRAAFAVPVAIDTDVNAAALAEAATGAGRGARSLAYVTIGTGVGVGLAIDGRTVRGLGHPEAGHLLVRRHPGHGDFDGICPYHGDCLEGLASGPAIIAAWGGSLATLPADHPAWDVLADYIGQLCASLILTVAPTHIVLGGGVMQQARLLEGARVRTADRLAGYCAEWQGDVFDRRITAPGCIEPPGLVGAYMLARAAVAAG</sequence>
<dbReference type="InterPro" id="IPR049874">
    <property type="entry name" value="ROK_cs"/>
</dbReference>
<name>A0A558QXF2_9SPHN</name>
<evidence type="ECO:0000256" key="4">
    <source>
        <dbReference type="ARBA" id="ARBA00022842"/>
    </source>
</evidence>
<dbReference type="InterPro" id="IPR000600">
    <property type="entry name" value="ROK"/>
</dbReference>
<dbReference type="PANTHER" id="PTHR42742:SF3">
    <property type="entry name" value="FRUCTOKINASE"/>
    <property type="match status" value="1"/>
</dbReference>
<evidence type="ECO:0000256" key="2">
    <source>
        <dbReference type="ARBA" id="ARBA00022723"/>
    </source>
</evidence>
<dbReference type="GO" id="GO:0008865">
    <property type="term" value="F:fructokinase activity"/>
    <property type="evidence" value="ECO:0007669"/>
    <property type="project" value="UniProtKB-EC"/>
</dbReference>
<dbReference type="InterPro" id="IPR043129">
    <property type="entry name" value="ATPase_NBD"/>
</dbReference>
<keyword evidence="8" id="KW-1185">Reference proteome</keyword>
<comment type="catalytic activity">
    <reaction evidence="6">
        <text>D-fructose + ATP = D-fructose 6-phosphate + ADP + H(+)</text>
        <dbReference type="Rhea" id="RHEA:16125"/>
        <dbReference type="ChEBI" id="CHEBI:15378"/>
        <dbReference type="ChEBI" id="CHEBI:30616"/>
        <dbReference type="ChEBI" id="CHEBI:37721"/>
        <dbReference type="ChEBI" id="CHEBI:61527"/>
        <dbReference type="ChEBI" id="CHEBI:456216"/>
        <dbReference type="EC" id="2.7.1.4"/>
    </reaction>
</comment>
<dbReference type="InterPro" id="IPR051804">
    <property type="entry name" value="Carb_Metab_Reg_Kinase/Isom"/>
</dbReference>
<dbReference type="RefSeq" id="WP_145154188.1">
    <property type="nucleotide sequence ID" value="NZ_VNIM01000079.1"/>
</dbReference>
<comment type="caution">
    <text evidence="7">The sequence shown here is derived from an EMBL/GenBank/DDBJ whole genome shotgun (WGS) entry which is preliminary data.</text>
</comment>
<dbReference type="Proteomes" id="UP000318681">
    <property type="component" value="Unassembled WGS sequence"/>
</dbReference>
<evidence type="ECO:0000313" key="7">
    <source>
        <dbReference type="EMBL" id="TVV71742.1"/>
    </source>
</evidence>
<comment type="cofactor">
    <cofactor evidence="1">
        <name>Mg(2+)</name>
        <dbReference type="ChEBI" id="CHEBI:18420"/>
    </cofactor>
</comment>
<keyword evidence="3" id="KW-0862">Zinc</keyword>
<protein>
    <recommendedName>
        <fullName evidence="5">fructokinase</fullName>
        <ecNumber evidence="5">2.7.1.4</ecNumber>
    </recommendedName>
</protein>
<dbReference type="OrthoDB" id="9783435at2"/>
<evidence type="ECO:0000256" key="5">
    <source>
        <dbReference type="ARBA" id="ARBA00038887"/>
    </source>
</evidence>
<gene>
    <name evidence="7" type="ORF">FOY91_16045</name>
</gene>
<organism evidence="7 8">
    <name type="scientific">Alterirhizorhabdus solaris</name>
    <dbReference type="NCBI Taxonomy" id="2529389"/>
    <lineage>
        <taxon>Bacteria</taxon>
        <taxon>Pseudomonadati</taxon>
        <taxon>Pseudomonadota</taxon>
        <taxon>Alphaproteobacteria</taxon>
        <taxon>Sphingomonadales</taxon>
        <taxon>Rhizorhabdaceae</taxon>
        <taxon>Alterirhizorhabdus</taxon>
    </lineage>
</organism>
<dbReference type="AlphaFoldDB" id="A0A558QXF2"/>
<evidence type="ECO:0000313" key="8">
    <source>
        <dbReference type="Proteomes" id="UP000318681"/>
    </source>
</evidence>
<proteinExistence type="predicted"/>
<dbReference type="EMBL" id="VNIM01000079">
    <property type="protein sequence ID" value="TVV71742.1"/>
    <property type="molecule type" value="Genomic_DNA"/>
</dbReference>
<accession>A0A558QXF2</accession>
<dbReference type="PANTHER" id="PTHR42742">
    <property type="entry name" value="TRANSCRIPTIONAL REPRESSOR MPRA"/>
    <property type="match status" value="1"/>
</dbReference>
<dbReference type="GO" id="GO:0046872">
    <property type="term" value="F:metal ion binding"/>
    <property type="evidence" value="ECO:0007669"/>
    <property type="project" value="UniProtKB-KW"/>
</dbReference>
<dbReference type="SUPFAM" id="SSF53067">
    <property type="entry name" value="Actin-like ATPase domain"/>
    <property type="match status" value="1"/>
</dbReference>
<evidence type="ECO:0000256" key="1">
    <source>
        <dbReference type="ARBA" id="ARBA00001946"/>
    </source>
</evidence>
<dbReference type="CDD" id="cd24067">
    <property type="entry name" value="ASKHA_NBD_ROK_BsFRK-like"/>
    <property type="match status" value="1"/>
</dbReference>
<dbReference type="Gene3D" id="3.30.420.40">
    <property type="match status" value="2"/>
</dbReference>
<dbReference type="Pfam" id="PF00480">
    <property type="entry name" value="ROK"/>
    <property type="match status" value="1"/>
</dbReference>
<dbReference type="EC" id="2.7.1.4" evidence="5"/>
<keyword evidence="2" id="KW-0479">Metal-binding</keyword>